<reference evidence="1 2" key="1">
    <citation type="submission" date="2020-04" db="EMBL/GenBank/DDBJ databases">
        <authorList>
            <person name="Laetsch R D."/>
            <person name="Stevens L."/>
            <person name="Kumar S."/>
            <person name="Blaxter L. M."/>
        </authorList>
    </citation>
    <scope>NUCLEOTIDE SEQUENCE [LARGE SCALE GENOMIC DNA]</scope>
</reference>
<organism evidence="1 2">
    <name type="scientific">Caenorhabditis bovis</name>
    <dbReference type="NCBI Taxonomy" id="2654633"/>
    <lineage>
        <taxon>Eukaryota</taxon>
        <taxon>Metazoa</taxon>
        <taxon>Ecdysozoa</taxon>
        <taxon>Nematoda</taxon>
        <taxon>Chromadorea</taxon>
        <taxon>Rhabditida</taxon>
        <taxon>Rhabditina</taxon>
        <taxon>Rhabditomorpha</taxon>
        <taxon>Rhabditoidea</taxon>
        <taxon>Rhabditidae</taxon>
        <taxon>Peloderinae</taxon>
        <taxon>Caenorhabditis</taxon>
    </lineage>
</organism>
<dbReference type="EMBL" id="CADEPM010000001">
    <property type="protein sequence ID" value="CAB3398608.1"/>
    <property type="molecule type" value="Genomic_DNA"/>
</dbReference>
<accession>A0A8S1EEM4</accession>
<evidence type="ECO:0000313" key="1">
    <source>
        <dbReference type="EMBL" id="CAB3398608.1"/>
    </source>
</evidence>
<dbReference type="OrthoDB" id="193499at2759"/>
<protein>
    <submittedName>
        <fullName evidence="1">Uncharacterized protein</fullName>
    </submittedName>
</protein>
<comment type="caution">
    <text evidence="1">The sequence shown here is derived from an EMBL/GenBank/DDBJ whole genome shotgun (WGS) entry which is preliminary data.</text>
</comment>
<proteinExistence type="predicted"/>
<keyword evidence="2" id="KW-1185">Reference proteome</keyword>
<gene>
    <name evidence="1" type="ORF">CBOVIS_LOCUS1861</name>
</gene>
<dbReference type="SUPFAM" id="SSF50891">
    <property type="entry name" value="Cyclophilin-like"/>
    <property type="match status" value="1"/>
</dbReference>
<dbReference type="Proteomes" id="UP000494206">
    <property type="component" value="Unassembled WGS sequence"/>
</dbReference>
<dbReference type="InterPro" id="IPR029000">
    <property type="entry name" value="Cyclophilin-like_dom_sf"/>
</dbReference>
<evidence type="ECO:0000313" key="2">
    <source>
        <dbReference type="Proteomes" id="UP000494206"/>
    </source>
</evidence>
<sequence>MGLTLGVLAEAFSHYDKKKHAWINYCDMNQYVYFDVGFDKGVPLGRVVVEVDAKAFKSLGETFIKLARGDYKDSLYGKKLEFTKTSLHYISSTRNLIMGGDVLFNNGCGGCAPTPSGVWEEKNSTSTVDSTRGKVVLLASDTNPNLAASSTVV</sequence>
<dbReference type="AlphaFoldDB" id="A0A8S1EEM4"/>
<dbReference type="Gene3D" id="2.40.100.10">
    <property type="entry name" value="Cyclophilin-like"/>
    <property type="match status" value="1"/>
</dbReference>
<name>A0A8S1EEM4_9PELO</name>